<dbReference type="AlphaFoldDB" id="A0A0C3A2F7"/>
<dbReference type="InParanoid" id="A0A0C3A2F7"/>
<proteinExistence type="predicted"/>
<dbReference type="EMBL" id="KN822011">
    <property type="protein sequence ID" value="KIM67848.1"/>
    <property type="molecule type" value="Genomic_DNA"/>
</dbReference>
<dbReference type="HOGENOM" id="CLU_108161_0_0_1"/>
<gene>
    <name evidence="1" type="ORF">SCLCIDRAFT_1209981</name>
</gene>
<dbReference type="Proteomes" id="UP000053989">
    <property type="component" value="Unassembled WGS sequence"/>
</dbReference>
<reference evidence="2" key="2">
    <citation type="submission" date="2015-01" db="EMBL/GenBank/DDBJ databases">
        <title>Evolutionary Origins and Diversification of the Mycorrhizal Mutualists.</title>
        <authorList>
            <consortium name="DOE Joint Genome Institute"/>
            <consortium name="Mycorrhizal Genomics Consortium"/>
            <person name="Kohler A."/>
            <person name="Kuo A."/>
            <person name="Nagy L.G."/>
            <person name="Floudas D."/>
            <person name="Copeland A."/>
            <person name="Barry K.W."/>
            <person name="Cichocki N."/>
            <person name="Veneault-Fourrey C."/>
            <person name="LaButti K."/>
            <person name="Lindquist E.A."/>
            <person name="Lipzen A."/>
            <person name="Lundell T."/>
            <person name="Morin E."/>
            <person name="Murat C."/>
            <person name="Riley R."/>
            <person name="Ohm R."/>
            <person name="Sun H."/>
            <person name="Tunlid A."/>
            <person name="Henrissat B."/>
            <person name="Grigoriev I.V."/>
            <person name="Hibbett D.S."/>
            <person name="Martin F."/>
        </authorList>
    </citation>
    <scope>NUCLEOTIDE SEQUENCE [LARGE SCALE GENOMIC DNA]</scope>
    <source>
        <strain evidence="2">Foug A</strain>
    </source>
</reference>
<dbReference type="OrthoDB" id="5522061at2759"/>
<accession>A0A0C3A2F7</accession>
<sequence length="159" mass="17932">MLVGATRLCGRYPRTRIFRRLVTKPAVETDECGIPIKPTWSVNELLSSYPTPSISSATLRRLHELSALVPPEEGTPEHETMRRELERLVKLVEAVKLVKFDCHADDTIPDGRIWAQGKGIPLKVDISRAGVDETRGKDLLKLASRTLDGMYVVETNRRR</sequence>
<protein>
    <submittedName>
        <fullName evidence="1">Uncharacterized protein</fullName>
    </submittedName>
</protein>
<reference evidence="1 2" key="1">
    <citation type="submission" date="2014-04" db="EMBL/GenBank/DDBJ databases">
        <authorList>
            <consortium name="DOE Joint Genome Institute"/>
            <person name="Kuo A."/>
            <person name="Kohler A."/>
            <person name="Nagy L.G."/>
            <person name="Floudas D."/>
            <person name="Copeland A."/>
            <person name="Barry K.W."/>
            <person name="Cichocki N."/>
            <person name="Veneault-Fourrey C."/>
            <person name="LaButti K."/>
            <person name="Lindquist E.A."/>
            <person name="Lipzen A."/>
            <person name="Lundell T."/>
            <person name="Morin E."/>
            <person name="Murat C."/>
            <person name="Sun H."/>
            <person name="Tunlid A."/>
            <person name="Henrissat B."/>
            <person name="Grigoriev I.V."/>
            <person name="Hibbett D.S."/>
            <person name="Martin F."/>
            <person name="Nordberg H.P."/>
            <person name="Cantor M.N."/>
            <person name="Hua S.X."/>
        </authorList>
    </citation>
    <scope>NUCLEOTIDE SEQUENCE [LARGE SCALE GENOMIC DNA]</scope>
    <source>
        <strain evidence="1 2">Foug A</strain>
    </source>
</reference>
<name>A0A0C3A2F7_9AGAM</name>
<keyword evidence="2" id="KW-1185">Reference proteome</keyword>
<evidence type="ECO:0000313" key="2">
    <source>
        <dbReference type="Proteomes" id="UP000053989"/>
    </source>
</evidence>
<evidence type="ECO:0000313" key="1">
    <source>
        <dbReference type="EMBL" id="KIM67848.1"/>
    </source>
</evidence>
<organism evidence="1 2">
    <name type="scientific">Scleroderma citrinum Foug A</name>
    <dbReference type="NCBI Taxonomy" id="1036808"/>
    <lineage>
        <taxon>Eukaryota</taxon>
        <taxon>Fungi</taxon>
        <taxon>Dikarya</taxon>
        <taxon>Basidiomycota</taxon>
        <taxon>Agaricomycotina</taxon>
        <taxon>Agaricomycetes</taxon>
        <taxon>Agaricomycetidae</taxon>
        <taxon>Boletales</taxon>
        <taxon>Sclerodermatineae</taxon>
        <taxon>Sclerodermataceae</taxon>
        <taxon>Scleroderma</taxon>
    </lineage>
</organism>